<sequence>MKLSLSKLASYIVLAILLAICINIVYQLGFDSMQESFVSLSTYGDFIVHETEFRNFSDKIEYTAESAFPGVSIDNSLNSSMYYKRVNNEDLHFYNENEKYNWDSSTIQLYKDFLNSQNISISDEDFNGYVDKLRTIYNQYMILELMSNETNRHKLLTSGVLVDGSHNLLEPWDSSTMSLTGSQYIVKCNNNKLQKFASSSSSSVGTDISLSLLNGLSFPNAVCNPCDSLLAPGNEDRYKCKYDLNIQKNVGLSGNGIWNKIWNSLTYSESKSETSK</sequence>
<proteinExistence type="predicted"/>
<name>A0A6C0IL70_9ZZZZ</name>
<reference evidence="1" key="1">
    <citation type="journal article" date="2020" name="Nature">
        <title>Giant virus diversity and host interactions through global metagenomics.</title>
        <authorList>
            <person name="Schulz F."/>
            <person name="Roux S."/>
            <person name="Paez-Espino D."/>
            <person name="Jungbluth S."/>
            <person name="Walsh D.A."/>
            <person name="Denef V.J."/>
            <person name="McMahon K.D."/>
            <person name="Konstantinidis K.T."/>
            <person name="Eloe-Fadrosh E.A."/>
            <person name="Kyrpides N.C."/>
            <person name="Woyke T."/>
        </authorList>
    </citation>
    <scope>NUCLEOTIDE SEQUENCE</scope>
    <source>
        <strain evidence="1">GVMAG-M-3300024258-14</strain>
    </source>
</reference>
<accession>A0A6C0IL70</accession>
<dbReference type="EMBL" id="MN740211">
    <property type="protein sequence ID" value="QHT93938.1"/>
    <property type="molecule type" value="Genomic_DNA"/>
</dbReference>
<dbReference type="AlphaFoldDB" id="A0A6C0IL70"/>
<evidence type="ECO:0000313" key="1">
    <source>
        <dbReference type="EMBL" id="QHT93938.1"/>
    </source>
</evidence>
<organism evidence="1">
    <name type="scientific">viral metagenome</name>
    <dbReference type="NCBI Taxonomy" id="1070528"/>
    <lineage>
        <taxon>unclassified sequences</taxon>
        <taxon>metagenomes</taxon>
        <taxon>organismal metagenomes</taxon>
    </lineage>
</organism>
<protein>
    <submittedName>
        <fullName evidence="1">Uncharacterized protein</fullName>
    </submittedName>
</protein>